<evidence type="ECO:0000313" key="2">
    <source>
        <dbReference type="Proteomes" id="UP001141422"/>
    </source>
</evidence>
<dbReference type="RefSeq" id="WP_268925218.1">
    <property type="nucleotide sequence ID" value="NZ_JAPTGB010000014.1"/>
</dbReference>
<name>A0ABT4IH00_9EURY</name>
<evidence type="ECO:0008006" key="3">
    <source>
        <dbReference type="Google" id="ProtNLM"/>
    </source>
</evidence>
<dbReference type="Proteomes" id="UP001141422">
    <property type="component" value="Unassembled WGS sequence"/>
</dbReference>
<sequence>MVLVHLPDGTTASAPAGTVEEILAGLSLNPYEILVTCGGELLLADDVVTDEQVLVTTSIVHGG</sequence>
<keyword evidence="2" id="KW-1185">Reference proteome</keyword>
<comment type="caution">
    <text evidence="1">The sequence shown here is derived from an EMBL/GenBank/DDBJ whole genome shotgun (WGS) entry which is preliminary data.</text>
</comment>
<dbReference type="EMBL" id="JAPTGB010000014">
    <property type="protein sequence ID" value="MCZ0861023.1"/>
    <property type="molecule type" value="Genomic_DNA"/>
</dbReference>
<organism evidence="1 2">
    <name type="scientific">Methanocorpusculum petauri</name>
    <dbReference type="NCBI Taxonomy" id="3002863"/>
    <lineage>
        <taxon>Archaea</taxon>
        <taxon>Methanobacteriati</taxon>
        <taxon>Methanobacteriota</taxon>
        <taxon>Stenosarchaea group</taxon>
        <taxon>Methanomicrobia</taxon>
        <taxon>Methanomicrobiales</taxon>
        <taxon>Methanocorpusculaceae</taxon>
        <taxon>Methanocorpusculum</taxon>
    </lineage>
</organism>
<protein>
    <recommendedName>
        <fullName evidence="3">MoaD/ThiS family protein</fullName>
    </recommendedName>
</protein>
<dbReference type="InterPro" id="IPR012675">
    <property type="entry name" value="Beta-grasp_dom_sf"/>
</dbReference>
<evidence type="ECO:0000313" key="1">
    <source>
        <dbReference type="EMBL" id="MCZ0861023.1"/>
    </source>
</evidence>
<dbReference type="Gene3D" id="3.10.20.30">
    <property type="match status" value="1"/>
</dbReference>
<proteinExistence type="predicted"/>
<accession>A0ABT4IH00</accession>
<gene>
    <name evidence="1" type="ORF">O0S10_07260</name>
</gene>
<reference evidence="1" key="1">
    <citation type="submission" date="2022-12" db="EMBL/GenBank/DDBJ databases">
        <title>Isolation and characterisation of novel Methanocorpusculum spp. from native Australian herbivores indicates the genus is ancestrally host-associated.</title>
        <authorList>
            <person name="Volmer J.G."/>
            <person name="Soo R.M."/>
            <person name="Evans P.N."/>
            <person name="Hoedt E.C."/>
            <person name="Astorga Alsina A.L."/>
            <person name="Woodcroft B.J."/>
            <person name="Tyson G.W."/>
            <person name="Hugenholtz P."/>
            <person name="Morrison M."/>
        </authorList>
    </citation>
    <scope>NUCLEOTIDE SEQUENCE</scope>
    <source>
        <strain evidence="1">MG</strain>
    </source>
</reference>